<dbReference type="AlphaFoldDB" id="A0AAV8VN92"/>
<evidence type="ECO:0008006" key="6">
    <source>
        <dbReference type="Google" id="ProtNLM"/>
    </source>
</evidence>
<evidence type="ECO:0000259" key="3">
    <source>
        <dbReference type="Pfam" id="PF21789"/>
    </source>
</evidence>
<evidence type="ECO:0000313" key="5">
    <source>
        <dbReference type="Proteomes" id="UP001159042"/>
    </source>
</evidence>
<feature type="domain" description="Transposable element P transposase-like RNase H" evidence="1">
    <location>
        <begin position="1"/>
        <end position="61"/>
    </location>
</feature>
<gene>
    <name evidence="4" type="ORF">NQ315_014798</name>
</gene>
<name>A0AAV8VN92_9CUCU</name>
<evidence type="ECO:0000259" key="2">
    <source>
        <dbReference type="Pfam" id="PF21788"/>
    </source>
</evidence>
<reference evidence="4 5" key="1">
    <citation type="journal article" date="2023" name="Insect Mol. Biol.">
        <title>Genome sequencing provides insights into the evolution of gene families encoding plant cell wall-degrading enzymes in longhorned beetles.</title>
        <authorList>
            <person name="Shin N.R."/>
            <person name="Okamura Y."/>
            <person name="Kirsch R."/>
            <person name="Pauchet Y."/>
        </authorList>
    </citation>
    <scope>NUCLEOTIDE SEQUENCE [LARGE SCALE GENOMIC DNA]</scope>
    <source>
        <strain evidence="4">EAD_L_NR</strain>
    </source>
</reference>
<feature type="domain" description="Transposable element P transposase-like GTP-binding insertion" evidence="2">
    <location>
        <begin position="133"/>
        <end position="230"/>
    </location>
</feature>
<keyword evidence="5" id="KW-1185">Reference proteome</keyword>
<dbReference type="EMBL" id="JANEYG010000055">
    <property type="protein sequence ID" value="KAJ8915290.1"/>
    <property type="molecule type" value="Genomic_DNA"/>
</dbReference>
<dbReference type="InterPro" id="IPR048367">
    <property type="entry name" value="TNP-like_RNaseH_C"/>
</dbReference>
<feature type="domain" description="Transposable element P transposase-like RNase H C-terminal" evidence="3">
    <location>
        <begin position="306"/>
        <end position="333"/>
    </location>
</feature>
<dbReference type="Proteomes" id="UP001159042">
    <property type="component" value="Unassembled WGS sequence"/>
</dbReference>
<protein>
    <recommendedName>
        <fullName evidence="6">Transposable element P transposase</fullName>
    </recommendedName>
</protein>
<proteinExistence type="predicted"/>
<accession>A0AAV8VN92</accession>
<dbReference type="Pfam" id="PF21788">
    <property type="entry name" value="TNP-like_GBD"/>
    <property type="match status" value="1"/>
</dbReference>
<dbReference type="Pfam" id="PF21789">
    <property type="entry name" value="TNP-like_RNaseH_C"/>
    <property type="match status" value="1"/>
</dbReference>
<comment type="caution">
    <text evidence="4">The sequence shown here is derived from an EMBL/GenBank/DDBJ whole genome shotgun (WGS) entry which is preliminary data.</text>
</comment>
<sequence>MNEKQKCCIIIFDEMSLSCQIQYNKKEDYVEGVGKNGSSPEIVDHTNVFMVQGIYSRWKQPEIGLNVIATVCDQGGSNQAAINSLLKDTDEIFKRKGKENKLFGFLVNDQEIVALKEFTFYIERLAVGLACRIAKWDHIKCLYYLDSEEDERICPKLTDRHILKERINKMKVSTCMQVFSYQVGSLMKGIAMWGAPDKTMLDETALDTAELILFLDKLFDSLNANSKTGPTTKLLKGGVTENSPHESFWRMAIETIQTMKFYSVQKQSLVTVPSLKNLIHTLKGFIYLKHVLLNKYNFKFILTRFFNQDPLENFFSYIRSHGVRNVSPGPTHFIR</sequence>
<dbReference type="InterPro" id="IPR048365">
    <property type="entry name" value="TNP-like_RNaseH_N"/>
</dbReference>
<feature type="non-terminal residue" evidence="4">
    <location>
        <position position="335"/>
    </location>
</feature>
<evidence type="ECO:0000313" key="4">
    <source>
        <dbReference type="EMBL" id="KAJ8915290.1"/>
    </source>
</evidence>
<dbReference type="InterPro" id="IPR048366">
    <property type="entry name" value="TNP-like_GBD"/>
</dbReference>
<dbReference type="Pfam" id="PF21787">
    <property type="entry name" value="TNP-like_RNaseH_N"/>
    <property type="match status" value="1"/>
</dbReference>
<evidence type="ECO:0000259" key="1">
    <source>
        <dbReference type="Pfam" id="PF21787"/>
    </source>
</evidence>
<organism evidence="4 5">
    <name type="scientific">Exocentrus adspersus</name>
    <dbReference type="NCBI Taxonomy" id="1586481"/>
    <lineage>
        <taxon>Eukaryota</taxon>
        <taxon>Metazoa</taxon>
        <taxon>Ecdysozoa</taxon>
        <taxon>Arthropoda</taxon>
        <taxon>Hexapoda</taxon>
        <taxon>Insecta</taxon>
        <taxon>Pterygota</taxon>
        <taxon>Neoptera</taxon>
        <taxon>Endopterygota</taxon>
        <taxon>Coleoptera</taxon>
        <taxon>Polyphaga</taxon>
        <taxon>Cucujiformia</taxon>
        <taxon>Chrysomeloidea</taxon>
        <taxon>Cerambycidae</taxon>
        <taxon>Lamiinae</taxon>
        <taxon>Acanthocinini</taxon>
        <taxon>Exocentrus</taxon>
    </lineage>
</organism>